<evidence type="ECO:0008006" key="9">
    <source>
        <dbReference type="Google" id="ProtNLM"/>
    </source>
</evidence>
<feature type="transmembrane region" description="Helical" evidence="6">
    <location>
        <begin position="343"/>
        <end position="366"/>
    </location>
</feature>
<evidence type="ECO:0000256" key="1">
    <source>
        <dbReference type="ARBA" id="ARBA00004651"/>
    </source>
</evidence>
<feature type="transmembrane region" description="Helical" evidence="6">
    <location>
        <begin position="31"/>
        <end position="55"/>
    </location>
</feature>
<keyword evidence="2" id="KW-1003">Cell membrane</keyword>
<dbReference type="AlphaFoldDB" id="A0AB34XU89"/>
<feature type="transmembrane region" description="Helical" evidence="6">
    <location>
        <begin position="237"/>
        <end position="259"/>
    </location>
</feature>
<dbReference type="InterPro" id="IPR050833">
    <property type="entry name" value="Poly_Biosynth_Transport"/>
</dbReference>
<dbReference type="RefSeq" id="WP_063249626.1">
    <property type="nucleotide sequence ID" value="NZ_CBDRLP010000006.1"/>
</dbReference>
<feature type="transmembrane region" description="Helical" evidence="6">
    <location>
        <begin position="67"/>
        <end position="90"/>
    </location>
</feature>
<sequence length="411" mass="42807">MLLVTVGNIMVATAQWYLIWLFARHAGPQAVGVYSSLVAFMTPLFVIAQLGLRNLYITLQTSVRWPVYLAVRTAGMVIASGLAAVVLFAVVPETAWVIGTAVLVIKIANSIADLYFARLQRAERLRTFGVLLIVDALATAAVTTVIMALGSSVEVAVAAAAVVALAGAAATVLLGRRLTAAVDDTGGTPLSDEFRCMLRHGSPLALSQGIQSILTYLPIAIVGWLGTTADIGVYSSAAYLVTFANLLGASVQITLLADFRRRFEASGPALLRQSIRRNSVVSMAVLAPLVGLAVVIGPQLLALVYGPTFDISRLSVLFLSLAAVIVLPTYLLSSLHLVLNRYWVMTIVGAGSIVVVAAAGAAGGALGLGPVEAGSLAVLVGATARYVGADALSRPEPFAQAPTLRQRAGMS</sequence>
<feature type="transmembrane region" description="Helical" evidence="6">
    <location>
        <begin position="280"/>
        <end position="305"/>
    </location>
</feature>
<comment type="subcellular location">
    <subcellularLocation>
        <location evidence="1">Cell membrane</location>
        <topology evidence="1">Multi-pass membrane protein</topology>
    </subcellularLocation>
</comment>
<keyword evidence="4 6" id="KW-1133">Transmembrane helix</keyword>
<feature type="transmembrane region" description="Helical" evidence="6">
    <location>
        <begin position="204"/>
        <end position="225"/>
    </location>
</feature>
<gene>
    <name evidence="7" type="ORF">AVW13_09420</name>
</gene>
<dbReference type="GO" id="GO:0005886">
    <property type="term" value="C:plasma membrane"/>
    <property type="evidence" value="ECO:0007669"/>
    <property type="project" value="UniProtKB-SubCell"/>
</dbReference>
<keyword evidence="3 6" id="KW-0812">Transmembrane</keyword>
<proteinExistence type="predicted"/>
<organism evidence="7 8">
    <name type="scientific">Brevibacterium casei</name>
    <dbReference type="NCBI Taxonomy" id="33889"/>
    <lineage>
        <taxon>Bacteria</taxon>
        <taxon>Bacillati</taxon>
        <taxon>Actinomycetota</taxon>
        <taxon>Actinomycetes</taxon>
        <taxon>Micrococcales</taxon>
        <taxon>Brevibacteriaceae</taxon>
        <taxon>Brevibacterium</taxon>
    </lineage>
</organism>
<keyword evidence="5 6" id="KW-0472">Membrane</keyword>
<evidence type="ECO:0000313" key="7">
    <source>
        <dbReference type="EMBL" id="KZE21664.1"/>
    </source>
</evidence>
<evidence type="ECO:0000256" key="4">
    <source>
        <dbReference type="ARBA" id="ARBA00022989"/>
    </source>
</evidence>
<dbReference type="PANTHER" id="PTHR30250">
    <property type="entry name" value="PST FAMILY PREDICTED COLANIC ACID TRANSPORTER"/>
    <property type="match status" value="1"/>
</dbReference>
<evidence type="ECO:0000256" key="6">
    <source>
        <dbReference type="SAM" id="Phobius"/>
    </source>
</evidence>
<evidence type="ECO:0000256" key="3">
    <source>
        <dbReference type="ARBA" id="ARBA00022692"/>
    </source>
</evidence>
<feature type="transmembrane region" description="Helical" evidence="6">
    <location>
        <begin position="311"/>
        <end position="331"/>
    </location>
</feature>
<evidence type="ECO:0000256" key="2">
    <source>
        <dbReference type="ARBA" id="ARBA00022475"/>
    </source>
</evidence>
<comment type="caution">
    <text evidence="7">The sequence shown here is derived from an EMBL/GenBank/DDBJ whole genome shotgun (WGS) entry which is preliminary data.</text>
</comment>
<evidence type="ECO:0000256" key="5">
    <source>
        <dbReference type="ARBA" id="ARBA00023136"/>
    </source>
</evidence>
<protein>
    <recommendedName>
        <fullName evidence="9">Polysaccharide biosynthesis protein</fullName>
    </recommendedName>
</protein>
<feature type="transmembrane region" description="Helical" evidence="6">
    <location>
        <begin position="155"/>
        <end position="174"/>
    </location>
</feature>
<dbReference type="PANTHER" id="PTHR30250:SF11">
    <property type="entry name" value="O-ANTIGEN TRANSPORTER-RELATED"/>
    <property type="match status" value="1"/>
</dbReference>
<evidence type="ECO:0000313" key="8">
    <source>
        <dbReference type="Proteomes" id="UP000076612"/>
    </source>
</evidence>
<name>A0AB34XU89_9MICO</name>
<feature type="transmembrane region" description="Helical" evidence="6">
    <location>
        <begin position="128"/>
        <end position="149"/>
    </location>
</feature>
<dbReference type="EMBL" id="LQQR01000013">
    <property type="protein sequence ID" value="KZE21664.1"/>
    <property type="molecule type" value="Genomic_DNA"/>
</dbReference>
<reference evidence="8" key="1">
    <citation type="submission" date="2016-01" db="EMBL/GenBank/DDBJ databases">
        <title>Draft genome of Chromobacterium sp. F49.</title>
        <authorList>
            <person name="Hong K.W."/>
        </authorList>
    </citation>
    <scope>NUCLEOTIDE SEQUENCE [LARGE SCALE GENOMIC DNA]</scope>
    <source>
        <strain evidence="8">M40</strain>
    </source>
</reference>
<dbReference type="Proteomes" id="UP000076612">
    <property type="component" value="Unassembled WGS sequence"/>
</dbReference>
<feature type="transmembrane region" description="Helical" evidence="6">
    <location>
        <begin position="96"/>
        <end position="116"/>
    </location>
</feature>
<accession>A0AB34XU89</accession>